<keyword evidence="4" id="KW-1003">Cell membrane</keyword>
<evidence type="ECO:0000256" key="8">
    <source>
        <dbReference type="SAM" id="Phobius"/>
    </source>
</evidence>
<evidence type="ECO:0000313" key="10">
    <source>
        <dbReference type="EMBL" id="TMR21152.1"/>
    </source>
</evidence>
<keyword evidence="5 8" id="KW-0812">Transmembrane</keyword>
<evidence type="ECO:0000256" key="5">
    <source>
        <dbReference type="ARBA" id="ARBA00022692"/>
    </source>
</evidence>
<comment type="subcellular location">
    <subcellularLocation>
        <location evidence="1">Cell membrane</location>
        <topology evidence="1">Multi-pass membrane protein</topology>
    </subcellularLocation>
</comment>
<dbReference type="PRINTS" id="PR01036">
    <property type="entry name" value="TCRTETB"/>
</dbReference>
<name>A0A5S4FKF4_9ACTN</name>
<feature type="transmembrane region" description="Helical" evidence="8">
    <location>
        <begin position="295"/>
        <end position="317"/>
    </location>
</feature>
<dbReference type="Gene3D" id="1.20.1720.10">
    <property type="entry name" value="Multidrug resistance protein D"/>
    <property type="match status" value="1"/>
</dbReference>
<feature type="transmembrane region" description="Helical" evidence="8">
    <location>
        <begin position="193"/>
        <end position="215"/>
    </location>
</feature>
<dbReference type="GO" id="GO:0005886">
    <property type="term" value="C:plasma membrane"/>
    <property type="evidence" value="ECO:0007669"/>
    <property type="project" value="UniProtKB-SubCell"/>
</dbReference>
<organism evidence="10 11">
    <name type="scientific">Nonomuraea turkmeniaca</name>
    <dbReference type="NCBI Taxonomy" id="103838"/>
    <lineage>
        <taxon>Bacteria</taxon>
        <taxon>Bacillati</taxon>
        <taxon>Actinomycetota</taxon>
        <taxon>Actinomycetes</taxon>
        <taxon>Streptosporangiales</taxon>
        <taxon>Streptosporangiaceae</taxon>
        <taxon>Nonomuraea</taxon>
    </lineage>
</organism>
<dbReference type="PANTHER" id="PTHR23501">
    <property type="entry name" value="MAJOR FACILITATOR SUPERFAMILY"/>
    <property type="match status" value="1"/>
</dbReference>
<feature type="domain" description="Major facilitator superfamily (MFS) profile" evidence="9">
    <location>
        <begin position="31"/>
        <end position="521"/>
    </location>
</feature>
<keyword evidence="6 8" id="KW-1133">Transmembrane helix</keyword>
<dbReference type="Gene3D" id="1.20.1250.20">
    <property type="entry name" value="MFS general substrate transporter like domains"/>
    <property type="match status" value="1"/>
</dbReference>
<evidence type="ECO:0000259" key="9">
    <source>
        <dbReference type="PROSITE" id="PS50850"/>
    </source>
</evidence>
<feature type="transmembrane region" description="Helical" evidence="8">
    <location>
        <begin position="130"/>
        <end position="151"/>
    </location>
</feature>
<evidence type="ECO:0000256" key="6">
    <source>
        <dbReference type="ARBA" id="ARBA00022989"/>
    </source>
</evidence>
<feature type="transmembrane region" description="Helical" evidence="8">
    <location>
        <begin position="359"/>
        <end position="376"/>
    </location>
</feature>
<accession>A0A5S4FKF4</accession>
<dbReference type="PANTHER" id="PTHR23501:SF197">
    <property type="entry name" value="COMD"/>
    <property type="match status" value="1"/>
</dbReference>
<dbReference type="GO" id="GO:0022857">
    <property type="term" value="F:transmembrane transporter activity"/>
    <property type="evidence" value="ECO:0007669"/>
    <property type="project" value="InterPro"/>
</dbReference>
<dbReference type="AlphaFoldDB" id="A0A5S4FKF4"/>
<evidence type="ECO:0000256" key="1">
    <source>
        <dbReference type="ARBA" id="ARBA00004651"/>
    </source>
</evidence>
<sequence>MLAGRQVSKILILGVRRVAEAVGRRREVMVVLPGLMLAMVLAMLDNMIVGTAMPRIVGELGGLSHLSWVVTAYVLGTTVSTPIWGKIGDLYGRKSIFIISIVIFMIGSALCGMAGSSLFGGPDGGMAELIAFRAVQGLGAGGLMVNVMAIIGDLVPPRERGQYQGIMAGVMSLAMIAGPLVGGFITDHLDWRWAFYVNLPVGAVALVLIVTNLHLPKLHNKVRIDWAGAILLSISITSMVLITTWGGNQYPWGSWQILGLAALAVLTLAAFVLVERKAVEPIMPLQLFRIRNFTLISAIGFLLGFAMFGAINFLPLFQQTVQGASATNSGLLLLPMMAAAMVVSLIVGKAITSTGKYKIYPVIGGVGMAAGMWLLSTMDVGTPTWLTGVYIAVLGLGMGFLMQTTLLIAQNSVEQRDLGVSSSATTFFRSIGGSFGVSLFGAVFNSSFQSELTARLGAPAAEAIAAGGGRTDPAALAQLPAAQRTGLLESLATSISGVFWWAIAFAVVVPVLAAFIKEIPLRGGDPVAASPKEPVTPAAG</sequence>
<reference evidence="10 11" key="1">
    <citation type="submission" date="2019-05" db="EMBL/GenBank/DDBJ databases">
        <title>Draft genome sequence of Nonomuraea turkmeniaca DSM 43926.</title>
        <authorList>
            <person name="Saricaoglu S."/>
            <person name="Isik K."/>
        </authorList>
    </citation>
    <scope>NUCLEOTIDE SEQUENCE [LARGE SCALE GENOMIC DNA]</scope>
    <source>
        <strain evidence="10 11">DSM 43926</strain>
    </source>
</reference>
<dbReference type="InterPro" id="IPR020846">
    <property type="entry name" value="MFS_dom"/>
</dbReference>
<dbReference type="PROSITE" id="PS50850">
    <property type="entry name" value="MFS"/>
    <property type="match status" value="1"/>
</dbReference>
<evidence type="ECO:0000313" key="11">
    <source>
        <dbReference type="Proteomes" id="UP000309128"/>
    </source>
</evidence>
<dbReference type="NCBIfam" id="TIGR00711">
    <property type="entry name" value="efflux_EmrB"/>
    <property type="match status" value="1"/>
</dbReference>
<feature type="transmembrane region" description="Helical" evidence="8">
    <location>
        <begin position="252"/>
        <end position="274"/>
    </location>
</feature>
<feature type="transmembrane region" description="Helical" evidence="8">
    <location>
        <begin position="96"/>
        <end position="118"/>
    </location>
</feature>
<feature type="transmembrane region" description="Helical" evidence="8">
    <location>
        <begin position="227"/>
        <end position="246"/>
    </location>
</feature>
<dbReference type="OrthoDB" id="4082704at2"/>
<dbReference type="InterPro" id="IPR011701">
    <property type="entry name" value="MFS"/>
</dbReference>
<proteinExistence type="inferred from homology"/>
<comment type="caution">
    <text evidence="10">The sequence shown here is derived from an EMBL/GenBank/DDBJ whole genome shotgun (WGS) entry which is preliminary data.</text>
</comment>
<protein>
    <submittedName>
        <fullName evidence="10">MFS transporter</fullName>
    </submittedName>
</protein>
<dbReference type="CDD" id="cd17502">
    <property type="entry name" value="MFS_Azr1_MDR_like"/>
    <property type="match status" value="1"/>
</dbReference>
<feature type="transmembrane region" description="Helical" evidence="8">
    <location>
        <begin position="498"/>
        <end position="516"/>
    </location>
</feature>
<feature type="transmembrane region" description="Helical" evidence="8">
    <location>
        <begin position="329"/>
        <end position="347"/>
    </location>
</feature>
<dbReference type="SUPFAM" id="SSF103473">
    <property type="entry name" value="MFS general substrate transporter"/>
    <property type="match status" value="1"/>
</dbReference>
<dbReference type="EMBL" id="VCKY01000047">
    <property type="protein sequence ID" value="TMR21152.1"/>
    <property type="molecule type" value="Genomic_DNA"/>
</dbReference>
<comment type="similarity">
    <text evidence="2">Belongs to the major facilitator superfamily. TCR/Tet family.</text>
</comment>
<evidence type="ECO:0000256" key="7">
    <source>
        <dbReference type="ARBA" id="ARBA00023136"/>
    </source>
</evidence>
<gene>
    <name evidence="10" type="ORF">ETD86_16345</name>
</gene>
<evidence type="ECO:0000256" key="4">
    <source>
        <dbReference type="ARBA" id="ARBA00022475"/>
    </source>
</evidence>
<dbReference type="Pfam" id="PF07690">
    <property type="entry name" value="MFS_1"/>
    <property type="match status" value="1"/>
</dbReference>
<keyword evidence="11" id="KW-1185">Reference proteome</keyword>
<dbReference type="Proteomes" id="UP000309128">
    <property type="component" value="Unassembled WGS sequence"/>
</dbReference>
<evidence type="ECO:0000256" key="2">
    <source>
        <dbReference type="ARBA" id="ARBA00007520"/>
    </source>
</evidence>
<keyword evidence="3" id="KW-0813">Transport</keyword>
<feature type="transmembrane region" description="Helical" evidence="8">
    <location>
        <begin position="163"/>
        <end position="181"/>
    </location>
</feature>
<dbReference type="InterPro" id="IPR004638">
    <property type="entry name" value="EmrB-like"/>
</dbReference>
<feature type="transmembrane region" description="Helical" evidence="8">
    <location>
        <begin position="30"/>
        <end position="53"/>
    </location>
</feature>
<evidence type="ECO:0000256" key="3">
    <source>
        <dbReference type="ARBA" id="ARBA00022448"/>
    </source>
</evidence>
<dbReference type="FunFam" id="1.20.1720.10:FF:000004">
    <property type="entry name" value="EmrB/QacA family drug resistance transporter"/>
    <property type="match status" value="1"/>
</dbReference>
<feature type="transmembrane region" description="Helical" evidence="8">
    <location>
        <begin position="65"/>
        <end position="84"/>
    </location>
</feature>
<feature type="transmembrane region" description="Helical" evidence="8">
    <location>
        <begin position="388"/>
        <end position="409"/>
    </location>
</feature>
<keyword evidence="7 8" id="KW-0472">Membrane</keyword>
<dbReference type="InterPro" id="IPR036259">
    <property type="entry name" value="MFS_trans_sf"/>
</dbReference>